<feature type="chain" id="PRO_5037562953" evidence="1">
    <location>
        <begin position="28"/>
        <end position="135"/>
    </location>
</feature>
<evidence type="ECO:0000256" key="1">
    <source>
        <dbReference type="SAM" id="SignalP"/>
    </source>
</evidence>
<organism evidence="2 3">
    <name type="scientific">Xenopus laevis</name>
    <name type="common">African clawed frog</name>
    <dbReference type="NCBI Taxonomy" id="8355"/>
    <lineage>
        <taxon>Eukaryota</taxon>
        <taxon>Metazoa</taxon>
        <taxon>Chordata</taxon>
        <taxon>Craniata</taxon>
        <taxon>Vertebrata</taxon>
        <taxon>Euteleostomi</taxon>
        <taxon>Amphibia</taxon>
        <taxon>Batrachia</taxon>
        <taxon>Anura</taxon>
        <taxon>Pipoidea</taxon>
        <taxon>Pipidae</taxon>
        <taxon>Xenopodinae</taxon>
        <taxon>Xenopus</taxon>
        <taxon>Xenopus</taxon>
    </lineage>
</organism>
<gene>
    <name evidence="2" type="ORF">XELAEV_18013302mg</name>
</gene>
<sequence length="135" mass="15194">MCCLSCLFRIYRVHIILLLETINKVMICPGYTVCCISPQFYPIPLNGVPDCSVCILCLFDVCTFNTPTKVLQVSLLSCFMYGIMLSSCRHGLMSRRGLNILPLLSGSALFHVCRNPFLHYIVTCAYRIGKQCTQV</sequence>
<dbReference type="EMBL" id="CM004468">
    <property type="protein sequence ID" value="OCT95614.1"/>
    <property type="molecule type" value="Genomic_DNA"/>
</dbReference>
<proteinExistence type="predicted"/>
<dbReference type="Proteomes" id="UP000694892">
    <property type="component" value="Chromosome 2L"/>
</dbReference>
<dbReference type="AlphaFoldDB" id="A0A974HZ18"/>
<keyword evidence="1" id="KW-0732">Signal</keyword>
<feature type="signal peptide" evidence="1">
    <location>
        <begin position="1"/>
        <end position="27"/>
    </location>
</feature>
<accession>A0A974HZ18</accession>
<reference evidence="3" key="1">
    <citation type="journal article" date="2016" name="Nature">
        <title>Genome evolution in the allotetraploid frog Xenopus laevis.</title>
        <authorList>
            <person name="Session A.M."/>
            <person name="Uno Y."/>
            <person name="Kwon T."/>
            <person name="Chapman J.A."/>
            <person name="Toyoda A."/>
            <person name="Takahashi S."/>
            <person name="Fukui A."/>
            <person name="Hikosaka A."/>
            <person name="Suzuki A."/>
            <person name="Kondo M."/>
            <person name="van Heeringen S.J."/>
            <person name="Quigley I."/>
            <person name="Heinz S."/>
            <person name="Ogino H."/>
            <person name="Ochi H."/>
            <person name="Hellsten U."/>
            <person name="Lyons J.B."/>
            <person name="Simakov O."/>
            <person name="Putnam N."/>
            <person name="Stites J."/>
            <person name="Kuroki Y."/>
            <person name="Tanaka T."/>
            <person name="Michiue T."/>
            <person name="Watanabe M."/>
            <person name="Bogdanovic O."/>
            <person name="Lister R."/>
            <person name="Georgiou G."/>
            <person name="Paranjpe S.S."/>
            <person name="van Kruijsbergen I."/>
            <person name="Shu S."/>
            <person name="Carlson J."/>
            <person name="Kinoshita T."/>
            <person name="Ohta Y."/>
            <person name="Mawaribuchi S."/>
            <person name="Jenkins J."/>
            <person name="Grimwood J."/>
            <person name="Schmutz J."/>
            <person name="Mitros T."/>
            <person name="Mozaffari S.V."/>
            <person name="Suzuki Y."/>
            <person name="Haramoto Y."/>
            <person name="Yamamoto T.S."/>
            <person name="Takagi C."/>
            <person name="Heald R."/>
            <person name="Miller K."/>
            <person name="Haudenschild C."/>
            <person name="Kitzman J."/>
            <person name="Nakayama T."/>
            <person name="Izutsu Y."/>
            <person name="Robert J."/>
            <person name="Fortriede J."/>
            <person name="Burns K."/>
            <person name="Lotay V."/>
            <person name="Karimi K."/>
            <person name="Yasuoka Y."/>
            <person name="Dichmann D.S."/>
            <person name="Flajnik M.F."/>
            <person name="Houston D.W."/>
            <person name="Shendure J."/>
            <person name="DuPasquier L."/>
            <person name="Vize P.D."/>
            <person name="Zorn A.M."/>
            <person name="Ito M."/>
            <person name="Marcotte E.M."/>
            <person name="Wallingford J.B."/>
            <person name="Ito Y."/>
            <person name="Asashima M."/>
            <person name="Ueno N."/>
            <person name="Matsuda Y."/>
            <person name="Veenstra G.J."/>
            <person name="Fujiyama A."/>
            <person name="Harland R.M."/>
            <person name="Taira M."/>
            <person name="Rokhsar D.S."/>
        </authorList>
    </citation>
    <scope>NUCLEOTIDE SEQUENCE [LARGE SCALE GENOMIC DNA]</scope>
    <source>
        <strain evidence="3">J</strain>
    </source>
</reference>
<name>A0A974HZ18_XENLA</name>
<evidence type="ECO:0000313" key="2">
    <source>
        <dbReference type="EMBL" id="OCT95614.1"/>
    </source>
</evidence>
<protein>
    <submittedName>
        <fullName evidence="2">Uncharacterized protein</fullName>
    </submittedName>
</protein>
<evidence type="ECO:0000313" key="3">
    <source>
        <dbReference type="Proteomes" id="UP000694892"/>
    </source>
</evidence>